<dbReference type="Gene3D" id="3.40.50.720">
    <property type="entry name" value="NAD(P)-binding Rossmann-like Domain"/>
    <property type="match status" value="2"/>
</dbReference>
<feature type="region of interest" description="Disordered" evidence="1">
    <location>
        <begin position="346"/>
        <end position="369"/>
    </location>
</feature>
<proteinExistence type="predicted"/>
<dbReference type="InterPro" id="IPR036291">
    <property type="entry name" value="NAD(P)-bd_dom_sf"/>
</dbReference>
<dbReference type="InterPro" id="IPR051783">
    <property type="entry name" value="NAD(P)-dependent_oxidoreduct"/>
</dbReference>
<evidence type="ECO:0000256" key="1">
    <source>
        <dbReference type="SAM" id="MobiDB-lite"/>
    </source>
</evidence>
<evidence type="ECO:0000259" key="2">
    <source>
        <dbReference type="Pfam" id="PF01370"/>
    </source>
</evidence>
<reference evidence="4 5" key="1">
    <citation type="submission" date="2023-08" db="EMBL/GenBank/DDBJ databases">
        <title>Genome sequencing of plant associated microbes to promote plant fitness in Sorghum bicolor and Oryza sativa.</title>
        <authorList>
            <person name="Coleman-Derr D."/>
        </authorList>
    </citation>
    <scope>NUCLEOTIDE SEQUENCE [LARGE SCALE GENOMIC DNA]</scope>
    <source>
        <strain evidence="4 5">SLBN-33</strain>
    </source>
</reference>
<evidence type="ECO:0000259" key="3">
    <source>
        <dbReference type="Pfam" id="PF03807"/>
    </source>
</evidence>
<dbReference type="InterPro" id="IPR028939">
    <property type="entry name" value="P5C_Rdtase_cat_N"/>
</dbReference>
<dbReference type="InterPro" id="IPR001509">
    <property type="entry name" value="Epimerase_deHydtase"/>
</dbReference>
<dbReference type="CDD" id="cd05262">
    <property type="entry name" value="SDR_a7"/>
    <property type="match status" value="1"/>
</dbReference>
<dbReference type="Pfam" id="PF01370">
    <property type="entry name" value="Epimerase"/>
    <property type="match status" value="1"/>
</dbReference>
<name>A0ABD5CG34_9BURK</name>
<feature type="domain" description="NAD-dependent epimerase/dehydratase" evidence="2">
    <location>
        <begin position="233"/>
        <end position="458"/>
    </location>
</feature>
<dbReference type="PANTHER" id="PTHR48079">
    <property type="entry name" value="PROTEIN YEEZ"/>
    <property type="match status" value="1"/>
</dbReference>
<accession>A0ABD5CG34</accession>
<dbReference type="SUPFAM" id="SSF51735">
    <property type="entry name" value="NAD(P)-binding Rossmann-fold domains"/>
    <property type="match status" value="2"/>
</dbReference>
<dbReference type="Pfam" id="PF03807">
    <property type="entry name" value="F420_oxidored"/>
    <property type="match status" value="1"/>
</dbReference>
<evidence type="ECO:0000313" key="4">
    <source>
        <dbReference type="EMBL" id="MDR6204222.1"/>
    </source>
</evidence>
<organism evidence="4 5">
    <name type="scientific">Paraburkholderia graminis</name>
    <dbReference type="NCBI Taxonomy" id="60548"/>
    <lineage>
        <taxon>Bacteria</taxon>
        <taxon>Pseudomonadati</taxon>
        <taxon>Pseudomonadota</taxon>
        <taxon>Betaproteobacteria</taxon>
        <taxon>Burkholderiales</taxon>
        <taxon>Burkholderiaceae</taxon>
        <taxon>Paraburkholderia</taxon>
    </lineage>
</organism>
<comment type="caution">
    <text evidence="4">The sequence shown here is derived from an EMBL/GenBank/DDBJ whole genome shotgun (WGS) entry which is preliminary data.</text>
</comment>
<gene>
    <name evidence="4" type="ORF">QF025_002942</name>
</gene>
<feature type="domain" description="Pyrroline-5-carboxylate reductase catalytic N-terminal" evidence="3">
    <location>
        <begin position="3"/>
        <end position="93"/>
    </location>
</feature>
<protein>
    <submittedName>
        <fullName evidence="4">Dinucleotide-binding enzyme</fullName>
    </submittedName>
</protein>
<evidence type="ECO:0000313" key="5">
    <source>
        <dbReference type="Proteomes" id="UP001245184"/>
    </source>
</evidence>
<sequence>MSTISIIGTGGMAAAIGGLAAKAGHIVEVTSRDAAKARTLAAQIGAGAPTGAFGAAPAGDIVVLAVPYSAVLDVVKQYGERLAGKVLVDITNPVASDHSSFVTPGDSFGAKEITKAAPADAKVVKAFNTQFSHVLAAGTVPGHALDVFIAGDDAHAKARVSAFIESLGRPGIHWTQCCQWRGHWSTRACCRWASSPTRSSTRTSQSASAFPVECTGTTASRITLLIRNIHMQVFVTGGTGHSGPYIISDLIAAGHQVTALARSEKAAAAVSALGAKPRLGSLEDLDRLKEAAAASDGVIHVAHRQDLIPVGGINAVADAELQIMLAYGEALAGTGKPLVSSGSIGSPGWDNLGRPATEEDPPLPGGDPYKNTLRVRNIVETTVIGLAEKGVRSSVVRIPEIMHSATDNAGFLPLLIGLAKEKGVVGYPGDGANRRAAVHTRDVATVFRLALEKGAAGRSWHAVAEGSIAYREIAEAIGSRLNLPAVPIPADVLMLPGYFGFLANLVTLDTPASNAITRETLGWTPTQPGLFADMDNGHYFPAG</sequence>
<dbReference type="AlphaFoldDB" id="A0ABD5CG34"/>
<dbReference type="Proteomes" id="UP001245184">
    <property type="component" value="Unassembled WGS sequence"/>
</dbReference>
<dbReference type="EMBL" id="JAVIZN010000002">
    <property type="protein sequence ID" value="MDR6204222.1"/>
    <property type="molecule type" value="Genomic_DNA"/>
</dbReference>
<dbReference type="PANTHER" id="PTHR48079:SF6">
    <property type="entry name" value="NAD(P)-BINDING DOMAIN-CONTAINING PROTEIN-RELATED"/>
    <property type="match status" value="1"/>
</dbReference>